<dbReference type="EMBL" id="AFWE01000145">
    <property type="protein sequence ID" value="EGU35367.1"/>
    <property type="molecule type" value="Genomic_DNA"/>
</dbReference>
<dbReference type="Proteomes" id="UP000004349">
    <property type="component" value="Unassembled WGS sequence"/>
</dbReference>
<dbReference type="SUPFAM" id="SSF52540">
    <property type="entry name" value="P-loop containing nucleoside triphosphate hydrolases"/>
    <property type="match status" value="1"/>
</dbReference>
<dbReference type="eggNOG" id="COG2842">
    <property type="taxonomic scope" value="Bacteria"/>
</dbReference>
<reference evidence="2 3" key="1">
    <citation type="journal article" date="2012" name="Int. J. Syst. Evol. Microbiol.">
        <title>Vibrio caribbeanicus sp. nov., isolated from the marine sponge Scleritoderma cyanea.</title>
        <authorList>
            <person name="Hoffmann M."/>
            <person name="Monday S.R."/>
            <person name="Allard M.W."/>
            <person name="Strain E.A."/>
            <person name="Whittaker P."/>
            <person name="Naum M."/>
            <person name="McCarthy P.J."/>
            <person name="Lopez J.V."/>
            <person name="Fischer M."/>
            <person name="Brown E.W."/>
        </authorList>
    </citation>
    <scope>NUCLEOTIDE SEQUENCE [LARGE SCALE GENOMIC DNA]</scope>
    <source>
        <strain evidence="2 3">LMG 19158</strain>
    </source>
</reference>
<evidence type="ECO:0000313" key="3">
    <source>
        <dbReference type="Proteomes" id="UP000004349"/>
    </source>
</evidence>
<comment type="caution">
    <text evidence="2">The sequence shown here is derived from an EMBL/GenBank/DDBJ whole genome shotgun (WGS) entry which is preliminary data.</text>
</comment>
<sequence length="177" mass="20071">RAKKLWTPLSMMQSICDELGIDRQRSAVACQDSIIEALALENRPLFIDEADYVVESAAMVEAIRDIHDMSMVPVILIGMKNFAKKIKRFPQFDNRVMQWVEFAHCDMEDARKIVSAMSDKVEIADDLLEALVAESKGEVRRIVVGLYQIEIYAVNNDKKTLSLKEFKGQFHLGHAGV</sequence>
<dbReference type="Pfam" id="PF13401">
    <property type="entry name" value="AAA_22"/>
    <property type="match status" value="1"/>
</dbReference>
<dbReference type="GO" id="GO:0016887">
    <property type="term" value="F:ATP hydrolysis activity"/>
    <property type="evidence" value="ECO:0007669"/>
    <property type="project" value="InterPro"/>
</dbReference>
<dbReference type="RefSeq" id="WP_005596080.1">
    <property type="nucleotide sequence ID" value="NZ_AFWE01000145.1"/>
</dbReference>
<dbReference type="InterPro" id="IPR027417">
    <property type="entry name" value="P-loop_NTPase"/>
</dbReference>
<name>F9RPS0_9VIBR</name>
<proteinExistence type="predicted"/>
<dbReference type="InterPro" id="IPR049945">
    <property type="entry name" value="AAA_22"/>
</dbReference>
<gene>
    <name evidence="2" type="ORF">VIS19158_18426</name>
</gene>
<evidence type="ECO:0000259" key="1">
    <source>
        <dbReference type="Pfam" id="PF13401"/>
    </source>
</evidence>
<feature type="domain" description="ORC1/DEAH AAA+ ATPase" evidence="1">
    <location>
        <begin position="7"/>
        <end position="85"/>
    </location>
</feature>
<protein>
    <submittedName>
        <fullName evidence="2">Prophage MuSo1, DNA transposition protein, putative</fullName>
    </submittedName>
</protein>
<feature type="non-terminal residue" evidence="2">
    <location>
        <position position="1"/>
    </location>
</feature>
<accession>F9RPS0</accession>
<evidence type="ECO:0000313" key="2">
    <source>
        <dbReference type="EMBL" id="EGU35367.1"/>
    </source>
</evidence>
<dbReference type="AlphaFoldDB" id="F9RPS0"/>
<organism evidence="2 3">
    <name type="scientific">Vibrio scophthalmi LMG 19158</name>
    <dbReference type="NCBI Taxonomy" id="870967"/>
    <lineage>
        <taxon>Bacteria</taxon>
        <taxon>Pseudomonadati</taxon>
        <taxon>Pseudomonadota</taxon>
        <taxon>Gammaproteobacteria</taxon>
        <taxon>Vibrionales</taxon>
        <taxon>Vibrionaceae</taxon>
        <taxon>Vibrio</taxon>
    </lineage>
</organism>